<dbReference type="EMBL" id="KZ819304">
    <property type="protein sequence ID" value="PWN95538.1"/>
    <property type="molecule type" value="Genomic_DNA"/>
</dbReference>
<feature type="non-terminal residue" evidence="2">
    <location>
        <position position="80"/>
    </location>
</feature>
<name>A0A316Z3K7_9BASI</name>
<sequence>MPKVTKKQQNASLDFSKAKTKLGRKAAPSNATSTAFKARSVALPMQGVSRDREHDEGKWKGKSIADLVAGTRHYAAGVRK</sequence>
<gene>
    <name evidence="2" type="ORF">FA09DRAFT_341182</name>
</gene>
<accession>A0A316Z3K7</accession>
<evidence type="ECO:0000313" key="3">
    <source>
        <dbReference type="Proteomes" id="UP000245946"/>
    </source>
</evidence>
<reference evidence="2 3" key="1">
    <citation type="journal article" date="2018" name="Mol. Biol. Evol.">
        <title>Broad Genomic Sampling Reveals a Smut Pathogenic Ancestry of the Fungal Clade Ustilaginomycotina.</title>
        <authorList>
            <person name="Kijpornyongpan T."/>
            <person name="Mondo S.J."/>
            <person name="Barry K."/>
            <person name="Sandor L."/>
            <person name="Lee J."/>
            <person name="Lipzen A."/>
            <person name="Pangilinan J."/>
            <person name="LaButti K."/>
            <person name="Hainaut M."/>
            <person name="Henrissat B."/>
            <person name="Grigoriev I.V."/>
            <person name="Spatafora J.W."/>
            <person name="Aime M.C."/>
        </authorList>
    </citation>
    <scope>NUCLEOTIDE SEQUENCE [LARGE SCALE GENOMIC DNA]</scope>
    <source>
        <strain evidence="2 3">MCA 4186</strain>
    </source>
</reference>
<dbReference type="STRING" id="58919.A0A316Z3K7"/>
<feature type="region of interest" description="Disordered" evidence="1">
    <location>
        <begin position="1"/>
        <end position="34"/>
    </location>
</feature>
<proteinExistence type="predicted"/>
<evidence type="ECO:0000313" key="2">
    <source>
        <dbReference type="EMBL" id="PWN95538.1"/>
    </source>
</evidence>
<dbReference type="OrthoDB" id="361362at2759"/>
<dbReference type="AlphaFoldDB" id="A0A316Z3K7"/>
<evidence type="ECO:0000256" key="1">
    <source>
        <dbReference type="SAM" id="MobiDB-lite"/>
    </source>
</evidence>
<keyword evidence="3" id="KW-1185">Reference proteome</keyword>
<organism evidence="2 3">
    <name type="scientific">Tilletiopsis washingtonensis</name>
    <dbReference type="NCBI Taxonomy" id="58919"/>
    <lineage>
        <taxon>Eukaryota</taxon>
        <taxon>Fungi</taxon>
        <taxon>Dikarya</taxon>
        <taxon>Basidiomycota</taxon>
        <taxon>Ustilaginomycotina</taxon>
        <taxon>Exobasidiomycetes</taxon>
        <taxon>Entylomatales</taxon>
        <taxon>Entylomatales incertae sedis</taxon>
        <taxon>Tilletiopsis</taxon>
    </lineage>
</organism>
<dbReference type="GeneID" id="37271954"/>
<dbReference type="Proteomes" id="UP000245946">
    <property type="component" value="Unassembled WGS sequence"/>
</dbReference>
<dbReference type="RefSeq" id="XP_025595817.1">
    <property type="nucleotide sequence ID" value="XM_025744410.1"/>
</dbReference>
<protein>
    <submittedName>
        <fullName evidence="2">Uncharacterized protein</fullName>
    </submittedName>
</protein>